<dbReference type="Gene3D" id="3.30.450.40">
    <property type="match status" value="1"/>
</dbReference>
<dbReference type="SMART" id="SM00065">
    <property type="entry name" value="GAF"/>
    <property type="match status" value="1"/>
</dbReference>
<dbReference type="PANTHER" id="PTHR43642:SF1">
    <property type="entry name" value="HYBRID SIGNAL TRANSDUCTION HISTIDINE KINASE G"/>
    <property type="match status" value="1"/>
</dbReference>
<dbReference type="Pfam" id="PF00989">
    <property type="entry name" value="PAS"/>
    <property type="match status" value="1"/>
</dbReference>
<organism evidence="5 6">
    <name type="scientific">Paenibacillus chartarius</name>
    <dbReference type="NCBI Taxonomy" id="747481"/>
    <lineage>
        <taxon>Bacteria</taxon>
        <taxon>Bacillati</taxon>
        <taxon>Bacillota</taxon>
        <taxon>Bacilli</taxon>
        <taxon>Bacillales</taxon>
        <taxon>Paenibacillaceae</taxon>
        <taxon>Paenibacillus</taxon>
    </lineage>
</organism>
<dbReference type="Gene3D" id="1.10.510.10">
    <property type="entry name" value="Transferase(Phosphotransferase) domain 1"/>
    <property type="match status" value="1"/>
</dbReference>
<protein>
    <submittedName>
        <fullName evidence="5">Diguanylate cyclase domain-containing protein</fullName>
        <ecNumber evidence="5">2.7.7.65</ecNumber>
    </submittedName>
</protein>
<evidence type="ECO:0000259" key="3">
    <source>
        <dbReference type="PROSITE" id="PS50112"/>
    </source>
</evidence>
<dbReference type="InterPro" id="IPR041664">
    <property type="entry name" value="AAA_16"/>
</dbReference>
<dbReference type="PROSITE" id="PS50887">
    <property type="entry name" value="GGDEF"/>
    <property type="match status" value="1"/>
</dbReference>
<dbReference type="GO" id="GO:0052621">
    <property type="term" value="F:diguanylate cyclase activity"/>
    <property type="evidence" value="ECO:0007669"/>
    <property type="project" value="UniProtKB-EC"/>
</dbReference>
<dbReference type="RefSeq" id="WP_377475202.1">
    <property type="nucleotide sequence ID" value="NZ_JBHLWN010000125.1"/>
</dbReference>
<comment type="subcellular location">
    <subcellularLocation>
        <location evidence="1">Membrane</location>
        <topology evidence="1">Single-pass membrane protein</topology>
    </subcellularLocation>
</comment>
<dbReference type="PROSITE" id="PS50011">
    <property type="entry name" value="PROTEIN_KINASE_DOM"/>
    <property type="match status" value="1"/>
</dbReference>
<dbReference type="InterPro" id="IPR011009">
    <property type="entry name" value="Kinase-like_dom_sf"/>
</dbReference>
<dbReference type="Gene3D" id="3.30.450.20">
    <property type="entry name" value="PAS domain"/>
    <property type="match status" value="1"/>
</dbReference>
<dbReference type="SUPFAM" id="SSF55073">
    <property type="entry name" value="Nucleotide cyclase"/>
    <property type="match status" value="1"/>
</dbReference>
<name>A0ABV6DVP4_9BACL</name>
<dbReference type="SUPFAM" id="SSF52540">
    <property type="entry name" value="P-loop containing nucleoside triphosphate hydrolases"/>
    <property type="match status" value="1"/>
</dbReference>
<dbReference type="SUPFAM" id="SSF55785">
    <property type="entry name" value="PYP-like sensor domain (PAS domain)"/>
    <property type="match status" value="1"/>
</dbReference>
<keyword evidence="5" id="KW-0548">Nucleotidyltransferase</keyword>
<reference evidence="5 6" key="1">
    <citation type="submission" date="2024-09" db="EMBL/GenBank/DDBJ databases">
        <authorList>
            <person name="Sun Q."/>
            <person name="Mori K."/>
        </authorList>
    </citation>
    <scope>NUCLEOTIDE SEQUENCE [LARGE SCALE GENOMIC DNA]</scope>
    <source>
        <strain evidence="5 6">CCM 7759</strain>
    </source>
</reference>
<keyword evidence="5" id="KW-0808">Transferase</keyword>
<dbReference type="CDD" id="cd01949">
    <property type="entry name" value="GGDEF"/>
    <property type="match status" value="1"/>
</dbReference>
<sequence length="1782" mass="198384">MIESNVTIQELLTEGSRTTIYRGTFGKESPSPVIIKLLHPSPVFHSAESLLAHEHQFSNILASAGIRKSYGVVQIPEGTALILEYIPGPPLSRYMTGKKLDLPAFFPLALSMANELHAVHSCGIFHKDIHPGNFIVTGTGQSVRLIDFGMSEPICSVHTLPEIEDRASLAFPYMSPEQTGRMNRALDYRTDFYSLGIVFYEMLAGTLPLTASDPLGWAFAHMTKAPVPLHEYDASIPEVLSAMIMKMMAKNPEERYRSAACIVSYLEAIYEEWRRTGAVRTVIPPVDDVPGQLRLLQPLFGKSAAWERLSDSYDRIEAGGSGLAAITGSAGVGKTELMERFRSAVLQRGGRFLSGRFDHNKKQVPYEGIRLAIRQWFDSLLLAGEDEIRFWERTMAEVLDGHAAALMIETFSDSAWLFTGAAASGDSIAISKEELYFKAFRCFVSAIVQHGPALVLWLDDFHLADPGSVRMLQRLLTDDMPGKLLLVFACREDAVSPCAPLAHVMHAAETEETYVCRIALSDWTESQLLQYVSGALDMSAEACLPLAGAVFRKTLGNPFFAGQFLQRIVQEALLRYDRQARQWQWDTERILKLEFTENVTESVIRNLTSLSPELQRLLHAAAALGTSFDPNVLAAVCALAEEEASSRIWPAVQAGLLVKSTEGYAFANGRIQEAAYRLADPERTVSVHAKIAKVLKEAADEAAEYRGDNRIFEIAHHLECASAYIENSGTAVREEALLIFAEAGFKASKTAAYETAVNLLHRAKSLMGDDEWTQRYDVAVALEKELAECLFWIGRHEEAKNGLEALLPHLRSPEETADIYVLLVRMCTSLGQFQEAVRIASIGLGMFGIDLHDQDVEAQINVELAKAGSFMNGREIPELLALPAMTDRQMLKVLMLYACILTSLYMINMRLYTLVSLRIVNLSMQYGNQAESSAGYITYAVVLARLGAYEQAYAYGRLAIGVADTYRNNRLACTSRFMLGASLSHWVSPVEESVEALDQAYREGQACGNLLYATYAAVVRCAIDYYRGVPLEKLQETIDARYSFVQRTKNSTIHLIDSFRRMSDKLQAGTPDAPILGSSPEEELAFAEQLARSPEKMSLRYYASLKMTLQYLFGNYTEARKLAATCNELRNAGVVAEYWITAEDVFIQGLTNAALYDAADQADQPALLTELNAQSAQLKRWAGHNPSNFLHKAELLEAEQARIRGDRAEAERLYHQSAESARAAGNWKDFAISTECAGAHYERAGLRLVAKMYFTEAHKAYLMWGAAAKAASLAKRYPEWLTPGGRMPASAATTLSSLELFDSATIVKACQSMSEEIQLDRMLNKLLTVVFEHAGAENGFLAIRQDGKWIVAAEGELHEQSVRIAHPMEPIDRSDRPEAIFYYVARSKKSIILDDACQAGLFTQDEYIVRCGIRSVICLPVLKQGQLIAVLYLENNRMTHAFSARHLEMLGLLSAQMAISIENASLYASLEDKVRVRTQELQQLNVQLEASEVRYRTIFENTGTAMLIVAEDGRISLANTEFARIMETELSELVGRRWTDFIFEEDINIVAQKRALRLQVTTSAQRHSYEVRAVTAAGRLCDFWMTVSTIVGTTDVVVSILDITERKRAENLVRNMAYLDALTGLPNRKMFEEALIREIDHISSGSDSKLAVMFLDMDGFKQVNDTYGHRIGDQLLCEVASRLRSALPEKHLVSRLGGDEFTLLLTGVKDKDEVRLLAERIFEAFRPVCRMGDIEISISSSIGISMCPNDGHDSESLVKQADAAMYQAKQQGKNRYSFYSRQ</sequence>
<dbReference type="EC" id="2.7.7.65" evidence="5"/>
<dbReference type="Pfam" id="PF13191">
    <property type="entry name" value="AAA_16"/>
    <property type="match status" value="1"/>
</dbReference>
<dbReference type="PROSITE" id="PS50112">
    <property type="entry name" value="PAS"/>
    <property type="match status" value="1"/>
</dbReference>
<dbReference type="Pfam" id="PF01590">
    <property type="entry name" value="GAF"/>
    <property type="match status" value="1"/>
</dbReference>
<dbReference type="InterPro" id="IPR043128">
    <property type="entry name" value="Rev_trsase/Diguanyl_cyclase"/>
</dbReference>
<dbReference type="SMART" id="SM00091">
    <property type="entry name" value="PAS"/>
    <property type="match status" value="1"/>
</dbReference>
<feature type="domain" description="PAS" evidence="3">
    <location>
        <begin position="1491"/>
        <end position="1563"/>
    </location>
</feature>
<feature type="domain" description="Protein kinase" evidence="2">
    <location>
        <begin position="6"/>
        <end position="266"/>
    </location>
</feature>
<dbReference type="InterPro" id="IPR035965">
    <property type="entry name" value="PAS-like_dom_sf"/>
</dbReference>
<dbReference type="InterPro" id="IPR000719">
    <property type="entry name" value="Prot_kinase_dom"/>
</dbReference>
<dbReference type="SMART" id="SM00267">
    <property type="entry name" value="GGDEF"/>
    <property type="match status" value="1"/>
</dbReference>
<dbReference type="InterPro" id="IPR000014">
    <property type="entry name" value="PAS"/>
</dbReference>
<dbReference type="SUPFAM" id="SSF56112">
    <property type="entry name" value="Protein kinase-like (PK-like)"/>
    <property type="match status" value="1"/>
</dbReference>
<dbReference type="InterPro" id="IPR053159">
    <property type="entry name" value="Hybrid_Histidine_Kinase"/>
</dbReference>
<dbReference type="PANTHER" id="PTHR43642">
    <property type="entry name" value="HYBRID SIGNAL TRANSDUCTION HISTIDINE KINASE G"/>
    <property type="match status" value="1"/>
</dbReference>
<dbReference type="EMBL" id="JBHLWN010000125">
    <property type="protein sequence ID" value="MFC0216728.1"/>
    <property type="molecule type" value="Genomic_DNA"/>
</dbReference>
<evidence type="ECO:0000259" key="4">
    <source>
        <dbReference type="PROSITE" id="PS50887"/>
    </source>
</evidence>
<dbReference type="InterPro" id="IPR029016">
    <property type="entry name" value="GAF-like_dom_sf"/>
</dbReference>
<dbReference type="InterPro" id="IPR013767">
    <property type="entry name" value="PAS_fold"/>
</dbReference>
<dbReference type="Pfam" id="PF00069">
    <property type="entry name" value="Pkinase"/>
    <property type="match status" value="1"/>
</dbReference>
<evidence type="ECO:0000313" key="5">
    <source>
        <dbReference type="EMBL" id="MFC0216728.1"/>
    </source>
</evidence>
<comment type="caution">
    <text evidence="5">The sequence shown here is derived from an EMBL/GenBank/DDBJ whole genome shotgun (WGS) entry which is preliminary data.</text>
</comment>
<dbReference type="SUPFAM" id="SSF55781">
    <property type="entry name" value="GAF domain-like"/>
    <property type="match status" value="1"/>
</dbReference>
<keyword evidence="6" id="KW-1185">Reference proteome</keyword>
<dbReference type="InterPro" id="IPR000160">
    <property type="entry name" value="GGDEF_dom"/>
</dbReference>
<dbReference type="Gene3D" id="3.30.70.270">
    <property type="match status" value="1"/>
</dbReference>
<dbReference type="Pfam" id="PF00990">
    <property type="entry name" value="GGDEF"/>
    <property type="match status" value="1"/>
</dbReference>
<evidence type="ECO:0000313" key="6">
    <source>
        <dbReference type="Proteomes" id="UP001589776"/>
    </source>
</evidence>
<dbReference type="NCBIfam" id="TIGR00229">
    <property type="entry name" value="sensory_box"/>
    <property type="match status" value="1"/>
</dbReference>
<dbReference type="InterPro" id="IPR003018">
    <property type="entry name" value="GAF"/>
</dbReference>
<proteinExistence type="predicted"/>
<dbReference type="CDD" id="cd14014">
    <property type="entry name" value="STKc_PknB_like"/>
    <property type="match status" value="1"/>
</dbReference>
<dbReference type="InterPro" id="IPR029787">
    <property type="entry name" value="Nucleotide_cyclase"/>
</dbReference>
<dbReference type="InterPro" id="IPR027417">
    <property type="entry name" value="P-loop_NTPase"/>
</dbReference>
<dbReference type="Proteomes" id="UP001589776">
    <property type="component" value="Unassembled WGS sequence"/>
</dbReference>
<dbReference type="NCBIfam" id="TIGR00254">
    <property type="entry name" value="GGDEF"/>
    <property type="match status" value="1"/>
</dbReference>
<evidence type="ECO:0000259" key="2">
    <source>
        <dbReference type="PROSITE" id="PS50011"/>
    </source>
</evidence>
<feature type="domain" description="GGDEF" evidence="4">
    <location>
        <begin position="1648"/>
        <end position="1781"/>
    </location>
</feature>
<accession>A0ABV6DVP4</accession>
<gene>
    <name evidence="5" type="ORF">ACFFK0_30480</name>
</gene>
<evidence type="ECO:0000256" key="1">
    <source>
        <dbReference type="ARBA" id="ARBA00004167"/>
    </source>
</evidence>
<dbReference type="CDD" id="cd00130">
    <property type="entry name" value="PAS"/>
    <property type="match status" value="1"/>
</dbReference>